<dbReference type="RefSeq" id="WP_117520729.1">
    <property type="nucleotide sequence ID" value="NZ_AP031484.1"/>
</dbReference>
<gene>
    <name evidence="2" type="ORF">DXA39_02365</name>
</gene>
<evidence type="ECO:0000256" key="1">
    <source>
        <dbReference type="SAM" id="SignalP"/>
    </source>
</evidence>
<protein>
    <submittedName>
        <fullName evidence="2">Uncharacterized protein</fullName>
    </submittedName>
</protein>
<keyword evidence="3" id="KW-1185">Reference proteome</keyword>
<name>A0A3E2TJA3_9FIRM</name>
<evidence type="ECO:0000313" key="3">
    <source>
        <dbReference type="Proteomes" id="UP000261011"/>
    </source>
</evidence>
<dbReference type="AlphaFoldDB" id="A0A3E2TJA3"/>
<reference evidence="2 3" key="1">
    <citation type="submission" date="2018-08" db="EMBL/GenBank/DDBJ databases">
        <title>A genome reference for cultivated species of the human gut microbiota.</title>
        <authorList>
            <person name="Zou Y."/>
            <person name="Xue W."/>
            <person name="Luo G."/>
        </authorList>
    </citation>
    <scope>NUCLEOTIDE SEQUENCE [LARGE SCALE GENOMIC DNA]</scope>
    <source>
        <strain evidence="2 3">OF01-3</strain>
    </source>
</reference>
<organism evidence="2 3">
    <name type="scientific">Anaerococcus nagyae</name>
    <dbReference type="NCBI Taxonomy" id="1755241"/>
    <lineage>
        <taxon>Bacteria</taxon>
        <taxon>Bacillati</taxon>
        <taxon>Bacillota</taxon>
        <taxon>Tissierellia</taxon>
        <taxon>Tissierellales</taxon>
        <taxon>Peptoniphilaceae</taxon>
        <taxon>Anaerococcus</taxon>
    </lineage>
</organism>
<keyword evidence="1" id="KW-0732">Signal</keyword>
<comment type="caution">
    <text evidence="2">The sequence shown here is derived from an EMBL/GenBank/DDBJ whole genome shotgun (WGS) entry which is preliminary data.</text>
</comment>
<proteinExistence type="predicted"/>
<evidence type="ECO:0000313" key="2">
    <source>
        <dbReference type="EMBL" id="RGB77091.1"/>
    </source>
</evidence>
<feature type="chain" id="PRO_5017767338" evidence="1">
    <location>
        <begin position="24"/>
        <end position="255"/>
    </location>
</feature>
<feature type="signal peptide" evidence="1">
    <location>
        <begin position="1"/>
        <end position="23"/>
    </location>
</feature>
<accession>A0A3E2TJA3</accession>
<sequence>MKKIFSAILSFFIVSYMAVPVFAANVSYLDNELPDFVPADDEINQEVIDKYGISSTDEFGNEVIIIPMGPSTNGEYIESQNDNQDEDIEGYVHDGHVIPDNVIDNDAPQLYHFSLTPHTHEVINLKKSSGKWKKPVTSYADQGFEISKEYNKSVVINASLNLNGGISKKTAEASIGASIGGSYTRGSSETYTAKVPKGYKGRIVYYYDCTTYKFTNKTTYVWQNTTPPLKTYEYNACSAQGAPRNGYFGLELIKR</sequence>
<dbReference type="Proteomes" id="UP000261011">
    <property type="component" value="Unassembled WGS sequence"/>
</dbReference>
<dbReference type="EMBL" id="QVEU01000002">
    <property type="protein sequence ID" value="RGB77091.1"/>
    <property type="molecule type" value="Genomic_DNA"/>
</dbReference>